<dbReference type="STRING" id="1166337.SAMN05192580_0203"/>
<dbReference type="PANTHER" id="PTHR43807">
    <property type="entry name" value="FI04487P"/>
    <property type="match status" value="1"/>
</dbReference>
<evidence type="ECO:0000256" key="2">
    <source>
        <dbReference type="ARBA" id="ARBA00007441"/>
    </source>
</evidence>
<dbReference type="InterPro" id="IPR015422">
    <property type="entry name" value="PyrdxlP-dep_Trfase_small"/>
</dbReference>
<dbReference type="GO" id="GO:0016212">
    <property type="term" value="F:kynurenine-oxoglutarate transaminase activity"/>
    <property type="evidence" value="ECO:0007669"/>
    <property type="project" value="TreeGrafter"/>
</dbReference>
<dbReference type="AlphaFoldDB" id="A0A1I6JFB4"/>
<dbReference type="PANTHER" id="PTHR43807:SF20">
    <property type="entry name" value="FI04487P"/>
    <property type="match status" value="1"/>
</dbReference>
<dbReference type="Pfam" id="PF00155">
    <property type="entry name" value="Aminotran_1_2"/>
    <property type="match status" value="1"/>
</dbReference>
<comment type="catalytic activity">
    <reaction evidence="8">
        <text>L-aspartate + 2-oxoglutarate = oxaloacetate + L-glutamate</text>
        <dbReference type="Rhea" id="RHEA:21824"/>
        <dbReference type="ChEBI" id="CHEBI:16452"/>
        <dbReference type="ChEBI" id="CHEBI:16810"/>
        <dbReference type="ChEBI" id="CHEBI:29985"/>
        <dbReference type="ChEBI" id="CHEBI:29991"/>
        <dbReference type="EC" id="2.6.1.1"/>
    </reaction>
</comment>
<keyword evidence="6 10" id="KW-0808">Transferase</keyword>
<dbReference type="GO" id="GO:0005737">
    <property type="term" value="C:cytoplasm"/>
    <property type="evidence" value="ECO:0007669"/>
    <property type="project" value="TreeGrafter"/>
</dbReference>
<dbReference type="OrthoDB" id="9763453at2"/>
<keyword evidence="7" id="KW-0663">Pyridoxal phosphate</keyword>
<dbReference type="Gene3D" id="3.90.1150.10">
    <property type="entry name" value="Aspartate Aminotransferase, domain 1"/>
    <property type="match status" value="1"/>
</dbReference>
<dbReference type="EMBL" id="FOZG01000001">
    <property type="protein sequence ID" value="SFR77668.1"/>
    <property type="molecule type" value="Genomic_DNA"/>
</dbReference>
<gene>
    <name evidence="10" type="ORF">SAMN05192580_0203</name>
</gene>
<name>A0A1I6JFB4_9SPHN</name>
<dbReference type="InterPro" id="IPR004839">
    <property type="entry name" value="Aminotransferase_I/II_large"/>
</dbReference>
<dbReference type="SUPFAM" id="SSF53383">
    <property type="entry name" value="PLP-dependent transferases"/>
    <property type="match status" value="1"/>
</dbReference>
<protein>
    <recommendedName>
        <fullName evidence="4">aspartate transaminase</fullName>
        <ecNumber evidence="4">2.6.1.1</ecNumber>
    </recommendedName>
</protein>
<evidence type="ECO:0000256" key="5">
    <source>
        <dbReference type="ARBA" id="ARBA00022576"/>
    </source>
</evidence>
<evidence type="ECO:0000256" key="4">
    <source>
        <dbReference type="ARBA" id="ARBA00012753"/>
    </source>
</evidence>
<proteinExistence type="inferred from homology"/>
<dbReference type="GO" id="GO:0004069">
    <property type="term" value="F:L-aspartate:2-oxoglutarate aminotransferase activity"/>
    <property type="evidence" value="ECO:0007669"/>
    <property type="project" value="UniProtKB-EC"/>
</dbReference>
<dbReference type="InterPro" id="IPR015424">
    <property type="entry name" value="PyrdxlP-dep_Trfase"/>
</dbReference>
<accession>A0A1I6JFB4</accession>
<evidence type="ECO:0000259" key="9">
    <source>
        <dbReference type="Pfam" id="PF00155"/>
    </source>
</evidence>
<keyword evidence="5 10" id="KW-0032">Aminotransferase</keyword>
<keyword evidence="11" id="KW-1185">Reference proteome</keyword>
<evidence type="ECO:0000313" key="11">
    <source>
        <dbReference type="Proteomes" id="UP000198824"/>
    </source>
</evidence>
<dbReference type="GO" id="GO:0030170">
    <property type="term" value="F:pyridoxal phosphate binding"/>
    <property type="evidence" value="ECO:0007669"/>
    <property type="project" value="InterPro"/>
</dbReference>
<dbReference type="EC" id="2.6.1.1" evidence="4"/>
<comment type="cofactor">
    <cofactor evidence="1">
        <name>pyridoxal 5'-phosphate</name>
        <dbReference type="ChEBI" id="CHEBI:597326"/>
    </cofactor>
</comment>
<evidence type="ECO:0000256" key="8">
    <source>
        <dbReference type="ARBA" id="ARBA00049185"/>
    </source>
</evidence>
<dbReference type="InterPro" id="IPR051326">
    <property type="entry name" value="Kynurenine-oxoglutarate_AT"/>
</dbReference>
<evidence type="ECO:0000256" key="7">
    <source>
        <dbReference type="ARBA" id="ARBA00022898"/>
    </source>
</evidence>
<dbReference type="NCBIfam" id="NF006488">
    <property type="entry name" value="PRK08912.1"/>
    <property type="match status" value="1"/>
</dbReference>
<dbReference type="CDD" id="cd00609">
    <property type="entry name" value="AAT_like"/>
    <property type="match status" value="1"/>
</dbReference>
<dbReference type="Gene3D" id="3.40.640.10">
    <property type="entry name" value="Type I PLP-dependent aspartate aminotransferase-like (Major domain)"/>
    <property type="match status" value="1"/>
</dbReference>
<reference evidence="10 11" key="1">
    <citation type="submission" date="2016-10" db="EMBL/GenBank/DDBJ databases">
        <authorList>
            <person name="de Groot N.N."/>
        </authorList>
    </citation>
    <scope>NUCLEOTIDE SEQUENCE [LARGE SCALE GENOMIC DNA]</scope>
    <source>
        <strain evidence="10 11">S5-249</strain>
    </source>
</reference>
<comment type="subunit">
    <text evidence="3">Homodimer.</text>
</comment>
<dbReference type="Proteomes" id="UP000198824">
    <property type="component" value="Unassembled WGS sequence"/>
</dbReference>
<dbReference type="FunFam" id="3.40.640.10:FF:000033">
    <property type="entry name" value="Aspartate aminotransferase"/>
    <property type="match status" value="1"/>
</dbReference>
<sequence>MNPLYANMRTSIFEEISLLARAAGAINLGQGFPDWDGPLPVREAAAAALIDGQNQYPPSSGLPALRTAIAEHHARFHGLAVEPEHVLVTSGATEALAAAILALLEPGDEAILLQPCYDAYAPLVRRAGAVPCFVTLQPPGWRLDVNAIERAIGPRTRIVILNNPLNPAARVFTRAELEAFAALCIRHDLIALCDEVWEHVLFDGRVHVPLAGLPGMAERTVKVSSAGKIFSMTGWKVGWIVAPPDLLGPITRAHQYLTFVTPPALQLGVAAGLALPGAVFAEMRDRCAGARDRLAGTLTDAGYALLPSEGSYFLCVDLAASGISEDDRSLCLRLIADHGVAAIPLSAFYEQDAPRQLIRLCFAKDDAILDEAAGRLARARAALS</sequence>
<evidence type="ECO:0000256" key="1">
    <source>
        <dbReference type="ARBA" id="ARBA00001933"/>
    </source>
</evidence>
<dbReference type="RefSeq" id="WP_093309475.1">
    <property type="nucleotide sequence ID" value="NZ_FOZG01000001.1"/>
</dbReference>
<evidence type="ECO:0000256" key="6">
    <source>
        <dbReference type="ARBA" id="ARBA00022679"/>
    </source>
</evidence>
<evidence type="ECO:0000313" key="10">
    <source>
        <dbReference type="EMBL" id="SFR77668.1"/>
    </source>
</evidence>
<evidence type="ECO:0000256" key="3">
    <source>
        <dbReference type="ARBA" id="ARBA00011738"/>
    </source>
</evidence>
<comment type="similarity">
    <text evidence="2">Belongs to the class-I pyridoxal-phosphate-dependent aminotransferase family.</text>
</comment>
<dbReference type="InterPro" id="IPR015421">
    <property type="entry name" value="PyrdxlP-dep_Trfase_major"/>
</dbReference>
<feature type="domain" description="Aminotransferase class I/classII large" evidence="9">
    <location>
        <begin position="26"/>
        <end position="376"/>
    </location>
</feature>
<organism evidence="10 11">
    <name type="scientific">Sphingomonas jatrophae</name>
    <dbReference type="NCBI Taxonomy" id="1166337"/>
    <lineage>
        <taxon>Bacteria</taxon>
        <taxon>Pseudomonadati</taxon>
        <taxon>Pseudomonadota</taxon>
        <taxon>Alphaproteobacteria</taxon>
        <taxon>Sphingomonadales</taxon>
        <taxon>Sphingomonadaceae</taxon>
        <taxon>Sphingomonas</taxon>
    </lineage>
</organism>